<name>A0A7S3JH59_9SPIT</name>
<organism evidence="1">
    <name type="scientific">Euplotes harpa</name>
    <dbReference type="NCBI Taxonomy" id="151035"/>
    <lineage>
        <taxon>Eukaryota</taxon>
        <taxon>Sar</taxon>
        <taxon>Alveolata</taxon>
        <taxon>Ciliophora</taxon>
        <taxon>Intramacronucleata</taxon>
        <taxon>Spirotrichea</taxon>
        <taxon>Hypotrichia</taxon>
        <taxon>Euplotida</taxon>
        <taxon>Euplotidae</taxon>
        <taxon>Euplotes</taxon>
    </lineage>
</organism>
<reference evidence="1" key="1">
    <citation type="submission" date="2021-01" db="EMBL/GenBank/DDBJ databases">
        <authorList>
            <person name="Corre E."/>
            <person name="Pelletier E."/>
            <person name="Niang G."/>
            <person name="Scheremetjew M."/>
            <person name="Finn R."/>
            <person name="Kale V."/>
            <person name="Holt S."/>
            <person name="Cochrane G."/>
            <person name="Meng A."/>
            <person name="Brown T."/>
            <person name="Cohen L."/>
        </authorList>
    </citation>
    <scope>NUCLEOTIDE SEQUENCE</scope>
    <source>
        <strain evidence="1">FSP1.4</strain>
    </source>
</reference>
<gene>
    <name evidence="1" type="ORF">EHAR0213_LOCUS13755</name>
</gene>
<evidence type="ECO:0000313" key="1">
    <source>
        <dbReference type="EMBL" id="CAE0354839.1"/>
    </source>
</evidence>
<dbReference type="AlphaFoldDB" id="A0A7S3JH59"/>
<protein>
    <submittedName>
        <fullName evidence="1">Uncharacterized protein</fullName>
    </submittedName>
</protein>
<dbReference type="EMBL" id="HBII01033191">
    <property type="protein sequence ID" value="CAE0354839.1"/>
    <property type="molecule type" value="Transcribed_RNA"/>
</dbReference>
<proteinExistence type="predicted"/>
<accession>A0A7S3JH59</accession>
<sequence>MNNILSRSSVHKRKKLSCANEWNLSQRTIKANEELERKYRYLDVHRKVSFNQSMDGVRKKRNRTIIRDRDDSEDTSQMLRSAITDLEKTKFTLKSIVDDGKTTLQLTKFSDHDIYVISNLTIYYSLDLSEFKDKIYLAVKYFDNFDLQMYVSKSSPRPTKVK</sequence>